<dbReference type="EMBL" id="JACHKF010000001">
    <property type="protein sequence ID" value="MBB6566703.1"/>
    <property type="molecule type" value="Genomic_DNA"/>
</dbReference>
<gene>
    <name evidence="1" type="ORF">HNR71_002340</name>
</gene>
<protein>
    <submittedName>
        <fullName evidence="1">Uncharacterized protein</fullName>
    </submittedName>
</protein>
<proteinExistence type="predicted"/>
<organism evidence="1 2">
    <name type="scientific">Kribbella sandramycini</name>
    <dbReference type="NCBI Taxonomy" id="60450"/>
    <lineage>
        <taxon>Bacteria</taxon>
        <taxon>Bacillati</taxon>
        <taxon>Actinomycetota</taxon>
        <taxon>Actinomycetes</taxon>
        <taxon>Propionibacteriales</taxon>
        <taxon>Kribbellaceae</taxon>
        <taxon>Kribbella</taxon>
    </lineage>
</organism>
<evidence type="ECO:0000313" key="1">
    <source>
        <dbReference type="EMBL" id="MBB6566703.1"/>
    </source>
</evidence>
<name>A0A841SBK6_9ACTN</name>
<dbReference type="Proteomes" id="UP000553957">
    <property type="component" value="Unassembled WGS sequence"/>
</dbReference>
<sequence>MSAGLWILIIGTAVLAIAMAKDLVYDLRRGRR</sequence>
<accession>A0A841SBK6</accession>
<comment type="caution">
    <text evidence="1">The sequence shown here is derived from an EMBL/GenBank/DDBJ whole genome shotgun (WGS) entry which is preliminary data.</text>
</comment>
<dbReference type="AlphaFoldDB" id="A0A841SBK6"/>
<evidence type="ECO:0000313" key="2">
    <source>
        <dbReference type="Proteomes" id="UP000553957"/>
    </source>
</evidence>
<reference evidence="1 2" key="1">
    <citation type="submission" date="2020-08" db="EMBL/GenBank/DDBJ databases">
        <title>Sequencing the genomes of 1000 actinobacteria strains.</title>
        <authorList>
            <person name="Klenk H.-P."/>
        </authorList>
    </citation>
    <scope>NUCLEOTIDE SEQUENCE [LARGE SCALE GENOMIC DNA]</scope>
    <source>
        <strain evidence="1 2">DSM 15626</strain>
    </source>
</reference>